<dbReference type="InterPro" id="IPR052339">
    <property type="entry name" value="Fe-S_Maturation_MIP18"/>
</dbReference>
<dbReference type="Gene3D" id="3.30.300.130">
    <property type="entry name" value="Fe-S cluster assembly (FSCA)"/>
    <property type="match status" value="1"/>
</dbReference>
<feature type="domain" description="PaaD zinc beta ribbon" evidence="3">
    <location>
        <begin position="139"/>
        <end position="189"/>
    </location>
</feature>
<feature type="region of interest" description="Disordered" evidence="1">
    <location>
        <begin position="1"/>
        <end position="31"/>
    </location>
</feature>
<sequence>MPRPGKPEPRSLLEDQPVIASDRIPARDRSKPVTEADIWALLDEVKDPEVPAVSVVELGMVRRIAEEDGEWVVDVTPTYSGCPATEMIEDSIKEALQLAGIRNGRIRRVLTPAWTTDWITEAGRRKLQEFGIAPPVGSSSKLTLKGVDEAIACPHCGSTHTERVSEFGSTACKALYRCLDCREPFDYFKCI</sequence>
<dbReference type="Proteomes" id="UP000198762">
    <property type="component" value="Unassembled WGS sequence"/>
</dbReference>
<organism evidence="4 5">
    <name type="scientific">Marinobacter segnicrescens</name>
    <dbReference type="NCBI Taxonomy" id="430453"/>
    <lineage>
        <taxon>Bacteria</taxon>
        <taxon>Pseudomonadati</taxon>
        <taxon>Pseudomonadota</taxon>
        <taxon>Gammaproteobacteria</taxon>
        <taxon>Pseudomonadales</taxon>
        <taxon>Marinobacteraceae</taxon>
        <taxon>Marinobacter</taxon>
    </lineage>
</organism>
<protein>
    <submittedName>
        <fullName evidence="4">Ring-1,2-phenylacetyl-CoA epoxidase subunit PaaD</fullName>
    </submittedName>
</protein>
<dbReference type="STRING" id="430453.SAMN04487962_11583"/>
<name>A0A1I0G4B7_9GAMM</name>
<feature type="compositionally biased region" description="Basic and acidic residues" evidence="1">
    <location>
        <begin position="1"/>
        <end position="13"/>
    </location>
</feature>
<dbReference type="PANTHER" id="PTHR42831:SF3">
    <property type="entry name" value="1,2-PHENYLACETYL-COA EPOXIDASE, SUBUNIT D-RELATED"/>
    <property type="match status" value="1"/>
</dbReference>
<dbReference type="NCBIfam" id="TIGR02159">
    <property type="entry name" value="PA_CoA_Oxy4"/>
    <property type="match status" value="1"/>
</dbReference>
<accession>A0A1I0G4B7</accession>
<dbReference type="InterPro" id="IPR011883">
    <property type="entry name" value="PaaD-like"/>
</dbReference>
<dbReference type="OrthoDB" id="3684942at2"/>
<dbReference type="EMBL" id="FOHZ01000015">
    <property type="protein sequence ID" value="SET65433.1"/>
    <property type="molecule type" value="Genomic_DNA"/>
</dbReference>
<dbReference type="AlphaFoldDB" id="A0A1I0G4B7"/>
<feature type="domain" description="MIP18 family-like" evidence="2">
    <location>
        <begin position="35"/>
        <end position="102"/>
    </location>
</feature>
<evidence type="ECO:0000313" key="4">
    <source>
        <dbReference type="EMBL" id="SET65433.1"/>
    </source>
</evidence>
<dbReference type="InterPro" id="IPR056572">
    <property type="entry name" value="Zn_ribbon_PaaD"/>
</dbReference>
<evidence type="ECO:0000259" key="3">
    <source>
        <dbReference type="Pfam" id="PF23451"/>
    </source>
</evidence>
<evidence type="ECO:0000256" key="1">
    <source>
        <dbReference type="SAM" id="MobiDB-lite"/>
    </source>
</evidence>
<evidence type="ECO:0000259" key="2">
    <source>
        <dbReference type="Pfam" id="PF01883"/>
    </source>
</evidence>
<evidence type="ECO:0000313" key="5">
    <source>
        <dbReference type="Proteomes" id="UP000198762"/>
    </source>
</evidence>
<keyword evidence="5" id="KW-1185">Reference proteome</keyword>
<dbReference type="SUPFAM" id="SSF117916">
    <property type="entry name" value="Fe-S cluster assembly (FSCA) domain-like"/>
    <property type="match status" value="1"/>
</dbReference>
<proteinExistence type="predicted"/>
<gene>
    <name evidence="4" type="ORF">SAMN04487962_11583</name>
</gene>
<dbReference type="PANTHER" id="PTHR42831">
    <property type="entry name" value="FE-S PROTEIN MATURATION AUXILIARY FACTOR YITW"/>
    <property type="match status" value="1"/>
</dbReference>
<dbReference type="InterPro" id="IPR034904">
    <property type="entry name" value="FSCA_dom_sf"/>
</dbReference>
<dbReference type="Pfam" id="PF01883">
    <property type="entry name" value="FeS_assembly_P"/>
    <property type="match status" value="1"/>
</dbReference>
<dbReference type="Pfam" id="PF23451">
    <property type="entry name" value="Zn_ribbon_PaaD"/>
    <property type="match status" value="1"/>
</dbReference>
<dbReference type="InterPro" id="IPR002744">
    <property type="entry name" value="MIP18-like"/>
</dbReference>
<reference evidence="5" key="1">
    <citation type="submission" date="2016-10" db="EMBL/GenBank/DDBJ databases">
        <authorList>
            <person name="Varghese N."/>
            <person name="Submissions S."/>
        </authorList>
    </citation>
    <scope>NUCLEOTIDE SEQUENCE [LARGE SCALE GENOMIC DNA]</scope>
    <source>
        <strain evidence="5">CGMCC 1.6489</strain>
    </source>
</reference>